<proteinExistence type="predicted"/>
<organism evidence="1 2">
    <name type="scientific">Brachionus plicatilis</name>
    <name type="common">Marine rotifer</name>
    <name type="synonym">Brachionus muelleri</name>
    <dbReference type="NCBI Taxonomy" id="10195"/>
    <lineage>
        <taxon>Eukaryota</taxon>
        <taxon>Metazoa</taxon>
        <taxon>Spiralia</taxon>
        <taxon>Gnathifera</taxon>
        <taxon>Rotifera</taxon>
        <taxon>Eurotatoria</taxon>
        <taxon>Monogononta</taxon>
        <taxon>Pseudotrocha</taxon>
        <taxon>Ploima</taxon>
        <taxon>Brachionidae</taxon>
        <taxon>Brachionus</taxon>
    </lineage>
</organism>
<dbReference type="PANTHER" id="PTHR10292">
    <property type="entry name" value="CLATHRIN HEAVY CHAIN RELATED"/>
    <property type="match status" value="1"/>
</dbReference>
<evidence type="ECO:0000313" key="2">
    <source>
        <dbReference type="Proteomes" id="UP000276133"/>
    </source>
</evidence>
<reference evidence="1 2" key="1">
    <citation type="journal article" date="2018" name="Sci. Rep.">
        <title>Genomic signatures of local adaptation to the degree of environmental predictability in rotifers.</title>
        <authorList>
            <person name="Franch-Gras L."/>
            <person name="Hahn C."/>
            <person name="Garcia-Roger E.M."/>
            <person name="Carmona M.J."/>
            <person name="Serra M."/>
            <person name="Gomez A."/>
        </authorList>
    </citation>
    <scope>NUCLEOTIDE SEQUENCE [LARGE SCALE GENOMIC DNA]</scope>
    <source>
        <strain evidence="1">HYR1</strain>
    </source>
</reference>
<dbReference type="Gene3D" id="1.25.40.30">
    <property type="match status" value="1"/>
</dbReference>
<dbReference type="Proteomes" id="UP000276133">
    <property type="component" value="Unassembled WGS sequence"/>
</dbReference>
<dbReference type="OrthoDB" id="2113814at2759"/>
<dbReference type="Pfam" id="PF13838">
    <property type="entry name" value="Clathrin_H_link"/>
    <property type="match status" value="1"/>
</dbReference>
<protein>
    <submittedName>
        <fullName evidence="1">Clathrin heavy chain linker domain-containing 1</fullName>
    </submittedName>
</protein>
<evidence type="ECO:0000313" key="1">
    <source>
        <dbReference type="EMBL" id="RNA35446.1"/>
    </source>
</evidence>
<gene>
    <name evidence="1" type="ORF">BpHYR1_010487</name>
</gene>
<dbReference type="EMBL" id="REGN01001323">
    <property type="protein sequence ID" value="RNA35446.1"/>
    <property type="molecule type" value="Genomic_DNA"/>
</dbReference>
<keyword evidence="2" id="KW-1185">Reference proteome</keyword>
<dbReference type="PANTHER" id="PTHR10292:SF11">
    <property type="entry name" value="CLATHRIN HEAVY CHAIN LINKER DOMAIN-CONTAINING PROTEIN 1"/>
    <property type="match status" value="1"/>
</dbReference>
<accession>A0A3M7SI45</accession>
<dbReference type="InterPro" id="IPR016024">
    <property type="entry name" value="ARM-type_fold"/>
</dbReference>
<dbReference type="SUPFAM" id="SSF48371">
    <property type="entry name" value="ARM repeat"/>
    <property type="match status" value="1"/>
</dbReference>
<dbReference type="STRING" id="10195.A0A3M7SI45"/>
<dbReference type="AlphaFoldDB" id="A0A3M7SI45"/>
<comment type="caution">
    <text evidence="1">The sequence shown here is derived from an EMBL/GenBank/DDBJ whole genome shotgun (WGS) entry which is preliminary data.</text>
</comment>
<name>A0A3M7SI45_BRAPC</name>
<dbReference type="InterPro" id="IPR012331">
    <property type="entry name" value="Clathrin_H-chain_linker"/>
</dbReference>
<sequence>MIHLIDKIKVRDEKKIESYAIKNKLQLYKLAIGVAKDYYDNKTQYSSLQDALSRCVIGNLMRQYNQNDDELDNSDDFGLEQEAEIILDHIEKFNDLFENGKYIDAAYFAVASPKNILSNIETLYRFKNISEKIEMDAKTDPLMVYCEAMIDSASSNFKPDEAISLECIKIALKYNKLETLSRWIAFRKLTFSIEAGKYIEEYSKFNFKNPKNSIELALFVYNECNAISRAALCLAKLGNLKKH</sequence>